<proteinExistence type="predicted"/>
<dbReference type="AlphaFoldDB" id="A0A6M1PEF8"/>
<dbReference type="Gene3D" id="1.10.1660.10">
    <property type="match status" value="1"/>
</dbReference>
<dbReference type="RefSeq" id="WP_165093354.1">
    <property type="nucleotide sequence ID" value="NZ_JAAKGU010000001.1"/>
</dbReference>
<feature type="domain" description="HTH merR-type" evidence="4">
    <location>
        <begin position="1"/>
        <end position="68"/>
    </location>
</feature>
<evidence type="ECO:0000256" key="1">
    <source>
        <dbReference type="ARBA" id="ARBA00023015"/>
    </source>
</evidence>
<dbReference type="PANTHER" id="PTHR30204">
    <property type="entry name" value="REDOX-CYCLING DRUG-SENSING TRANSCRIPTIONAL ACTIVATOR SOXR"/>
    <property type="match status" value="1"/>
</dbReference>
<dbReference type="GO" id="GO:0003677">
    <property type="term" value="F:DNA binding"/>
    <property type="evidence" value="ECO:0007669"/>
    <property type="project" value="UniProtKB-KW"/>
</dbReference>
<reference evidence="5 6" key="1">
    <citation type="submission" date="2020-02" db="EMBL/GenBank/DDBJ databases">
        <authorList>
            <person name="Gao J."/>
            <person name="Sun J."/>
        </authorList>
    </citation>
    <scope>NUCLEOTIDE SEQUENCE [LARGE SCALE GENOMIC DNA]</scope>
    <source>
        <strain evidence="5 6">7124</strain>
    </source>
</reference>
<gene>
    <name evidence="5" type="ORF">G5B47_00805</name>
</gene>
<dbReference type="PANTHER" id="PTHR30204:SF94">
    <property type="entry name" value="HEAVY METAL-DEPENDENT TRANSCRIPTIONAL REGULATOR HI_0293-RELATED"/>
    <property type="match status" value="1"/>
</dbReference>
<keyword evidence="1" id="KW-0805">Transcription regulation</keyword>
<name>A0A6M1PEF8_9BACL</name>
<keyword evidence="6" id="KW-1185">Reference proteome</keyword>
<keyword evidence="3" id="KW-0804">Transcription</keyword>
<protein>
    <submittedName>
        <fullName evidence="5">MerR family transcriptional regulator</fullName>
    </submittedName>
</protein>
<accession>A0A6M1PEF8</accession>
<dbReference type="InterPro" id="IPR047057">
    <property type="entry name" value="MerR_fam"/>
</dbReference>
<dbReference type="GO" id="GO:0003700">
    <property type="term" value="F:DNA-binding transcription factor activity"/>
    <property type="evidence" value="ECO:0007669"/>
    <property type="project" value="InterPro"/>
</dbReference>
<sequence length="289" mass="34045">MFINEVCKKSSLTKKAIEYYEKQELVHPQIGENGYRNYSDKDLSTLMEISVLRSLGLSISEIKIVFGSSNKSLALSKYKYLMDLKRQRVLEQQKCLELLIENYNIDKVMEYIESNFSCSFTIKEKLVQSFPGVYGIYLSIHFGQFLSEKIDSDEKEEAFTKIVHFLDNIHITNQLEQYLESSIPLMEHEEIEKMNTTVLNAIGDIDNYILTNKHSIEKYIEFRNSEEYKSTAAYKMQQLLLEFQQSNGYYEIFITNLKILSSTYRDYLSMLQEANELFIKKYPQTEKFF</sequence>
<evidence type="ECO:0000256" key="2">
    <source>
        <dbReference type="ARBA" id="ARBA00023125"/>
    </source>
</evidence>
<dbReference type="SMART" id="SM00422">
    <property type="entry name" value="HTH_MERR"/>
    <property type="match status" value="1"/>
</dbReference>
<comment type="caution">
    <text evidence="5">The sequence shown here is derived from an EMBL/GenBank/DDBJ whole genome shotgun (WGS) entry which is preliminary data.</text>
</comment>
<evidence type="ECO:0000259" key="4">
    <source>
        <dbReference type="PROSITE" id="PS50937"/>
    </source>
</evidence>
<dbReference type="PROSITE" id="PS50937">
    <property type="entry name" value="HTH_MERR_2"/>
    <property type="match status" value="1"/>
</dbReference>
<dbReference type="Proteomes" id="UP000480151">
    <property type="component" value="Unassembled WGS sequence"/>
</dbReference>
<dbReference type="InterPro" id="IPR000551">
    <property type="entry name" value="MerR-type_HTH_dom"/>
</dbReference>
<evidence type="ECO:0000313" key="5">
    <source>
        <dbReference type="EMBL" id="NGM80944.1"/>
    </source>
</evidence>
<dbReference type="SUPFAM" id="SSF46955">
    <property type="entry name" value="Putative DNA-binding domain"/>
    <property type="match status" value="1"/>
</dbReference>
<dbReference type="EMBL" id="JAAKGU010000001">
    <property type="protein sequence ID" value="NGM80944.1"/>
    <property type="molecule type" value="Genomic_DNA"/>
</dbReference>
<keyword evidence="2" id="KW-0238">DNA-binding</keyword>
<organism evidence="5 6">
    <name type="scientific">Paenibacillus apii</name>
    <dbReference type="NCBI Taxonomy" id="1850370"/>
    <lineage>
        <taxon>Bacteria</taxon>
        <taxon>Bacillati</taxon>
        <taxon>Bacillota</taxon>
        <taxon>Bacilli</taxon>
        <taxon>Bacillales</taxon>
        <taxon>Paenibacillaceae</taxon>
        <taxon>Paenibacillus</taxon>
    </lineage>
</organism>
<dbReference type="InterPro" id="IPR009061">
    <property type="entry name" value="DNA-bd_dom_put_sf"/>
</dbReference>
<evidence type="ECO:0000256" key="3">
    <source>
        <dbReference type="ARBA" id="ARBA00023163"/>
    </source>
</evidence>
<dbReference type="Pfam" id="PF13411">
    <property type="entry name" value="MerR_1"/>
    <property type="match status" value="1"/>
</dbReference>
<dbReference type="CDD" id="cd00592">
    <property type="entry name" value="HTH_MerR-like"/>
    <property type="match status" value="1"/>
</dbReference>
<evidence type="ECO:0000313" key="6">
    <source>
        <dbReference type="Proteomes" id="UP000480151"/>
    </source>
</evidence>